<dbReference type="GeneID" id="64828580"/>
<dbReference type="InterPro" id="IPR011862">
    <property type="entry name" value="Phos-bd"/>
</dbReference>
<protein>
    <submittedName>
        <fullName evidence="4">PstS family phosphate ABC transporter substrate-binding protein</fullName>
    </submittedName>
</protein>
<dbReference type="OrthoDB" id="53390at2157"/>
<name>A0A8T8LL99_9EURY</name>
<dbReference type="EMBL" id="CP073695">
    <property type="protein sequence ID" value="QUO47574.1"/>
    <property type="molecule type" value="Genomic_DNA"/>
</dbReference>
<dbReference type="CDD" id="cd13654">
    <property type="entry name" value="PBP2_phosphate_like_2"/>
    <property type="match status" value="1"/>
</dbReference>
<evidence type="ECO:0000256" key="1">
    <source>
        <dbReference type="ARBA" id="ARBA00022448"/>
    </source>
</evidence>
<dbReference type="InterPro" id="IPR024370">
    <property type="entry name" value="PBP_domain"/>
</dbReference>
<dbReference type="PANTHER" id="PTHR30570">
    <property type="entry name" value="PERIPLASMIC PHOSPHATE BINDING COMPONENT OF PHOSPHATE ABC TRANSPORTER"/>
    <property type="match status" value="1"/>
</dbReference>
<evidence type="ECO:0000313" key="4">
    <source>
        <dbReference type="EMBL" id="QUO47574.1"/>
    </source>
</evidence>
<dbReference type="PANTHER" id="PTHR30570:SF1">
    <property type="entry name" value="PHOSPHATE-BINDING PROTEIN PSTS"/>
    <property type="match status" value="1"/>
</dbReference>
<dbReference type="InterPro" id="IPR050811">
    <property type="entry name" value="Phosphate_ABC_transporter"/>
</dbReference>
<dbReference type="NCBIfam" id="TIGR02136">
    <property type="entry name" value="ptsS_2"/>
    <property type="match status" value="1"/>
</dbReference>
<organism evidence="4 5">
    <name type="scientific">Halorubrum ruber</name>
    <dbReference type="NCBI Taxonomy" id="2982524"/>
    <lineage>
        <taxon>Archaea</taxon>
        <taxon>Methanobacteriati</taxon>
        <taxon>Methanobacteriota</taxon>
        <taxon>Stenosarchaea group</taxon>
        <taxon>Halobacteria</taxon>
        <taxon>Halobacteriales</taxon>
        <taxon>Haloferacaceae</taxon>
        <taxon>Halorubrum</taxon>
    </lineage>
</organism>
<dbReference type="GO" id="GO:0042301">
    <property type="term" value="F:phosphate ion binding"/>
    <property type="evidence" value="ECO:0007669"/>
    <property type="project" value="InterPro"/>
</dbReference>
<evidence type="ECO:0000259" key="3">
    <source>
        <dbReference type="Pfam" id="PF12849"/>
    </source>
</evidence>
<feature type="domain" description="PBP" evidence="3">
    <location>
        <begin position="49"/>
        <end position="295"/>
    </location>
</feature>
<dbReference type="Gene3D" id="3.40.190.10">
    <property type="entry name" value="Periplasmic binding protein-like II"/>
    <property type="match status" value="2"/>
</dbReference>
<dbReference type="AlphaFoldDB" id="A0A8T8LL99"/>
<accession>A0A8T8LL99</accession>
<reference evidence="4 5" key="1">
    <citation type="submission" date="2021-03" db="EMBL/GenBank/DDBJ databases">
        <title>Halorubrum sodomense MBLA0099, Whole genome shotgun sequencing.</title>
        <authorList>
            <person name="Seo M.-J."/>
            <person name="Cho E.-S."/>
            <person name="Hwang C.Y."/>
        </authorList>
    </citation>
    <scope>NUCLEOTIDE SEQUENCE [LARGE SCALE GENOMIC DNA]</scope>
    <source>
        <strain evidence="4 5">MBLA0099</strain>
    </source>
</reference>
<dbReference type="SUPFAM" id="SSF53850">
    <property type="entry name" value="Periplasmic binding protein-like II"/>
    <property type="match status" value="1"/>
</dbReference>
<dbReference type="RefSeq" id="WP_017342380.1">
    <property type="nucleotide sequence ID" value="NZ_CP073695.1"/>
</dbReference>
<gene>
    <name evidence="4" type="ORF">J7656_13530</name>
</gene>
<evidence type="ECO:0000313" key="5">
    <source>
        <dbReference type="Proteomes" id="UP000679341"/>
    </source>
</evidence>
<dbReference type="Proteomes" id="UP000679341">
    <property type="component" value="Chromosome"/>
</dbReference>
<dbReference type="KEGG" id="hss:J7656_13530"/>
<sequence>MASSHDADTAGITRRKSLAAIAGAGALGLAGCTQSTGDGGGSDGGDGELSGTINIAGSSTVFPLMSAVMEDFAEMHPEIDPSVSSTGSGGGFSNYFCVGETDFNNASRPIQPAEEDLCGENGVEYIELVAATDAVTVVVNPEADWIDHLTIDELAQIWRSDAAQTWDEVRDEFPNEEIRRFGPADTSGTYDYFIENVTGDAGHTDDYSATEKDNAIAEGVSGSEFAVGYFGFAYYFQNPDQLKALGIDDGDGPVEPSLETAASGEYSPLSRSLYTYPSIESLGEEHIAEFARYFVEQTTNEDLVAGDVGYVPATEETQEAQLEKLEDAIEQAQG</sequence>
<keyword evidence="5" id="KW-1185">Reference proteome</keyword>
<keyword evidence="2" id="KW-0732">Signal</keyword>
<proteinExistence type="predicted"/>
<dbReference type="Pfam" id="PF12849">
    <property type="entry name" value="PBP_like_2"/>
    <property type="match status" value="1"/>
</dbReference>
<evidence type="ECO:0000256" key="2">
    <source>
        <dbReference type="ARBA" id="ARBA00022729"/>
    </source>
</evidence>
<keyword evidence="1" id="KW-0813">Transport</keyword>